<gene>
    <name evidence="2" type="ORF">METZ01_LOCUS57621</name>
</gene>
<name>A0A381SQU6_9ZZZZ</name>
<protein>
    <submittedName>
        <fullName evidence="2">Uncharacterized protein</fullName>
    </submittedName>
</protein>
<dbReference type="AlphaFoldDB" id="A0A381SQU6"/>
<organism evidence="2">
    <name type="scientific">marine metagenome</name>
    <dbReference type="NCBI Taxonomy" id="408172"/>
    <lineage>
        <taxon>unclassified sequences</taxon>
        <taxon>metagenomes</taxon>
        <taxon>ecological metagenomes</taxon>
    </lineage>
</organism>
<evidence type="ECO:0000313" key="2">
    <source>
        <dbReference type="EMBL" id="SVA04767.1"/>
    </source>
</evidence>
<sequence>MISEGFNERLRADLQARWPSDQGLGGRDRRHLGETGGISPDVSASTKNQERPRGSRWPSQRIENKSVRTGNEGQASG</sequence>
<reference evidence="2" key="1">
    <citation type="submission" date="2018-05" db="EMBL/GenBank/DDBJ databases">
        <authorList>
            <person name="Lanie J.A."/>
            <person name="Ng W.-L."/>
            <person name="Kazmierczak K.M."/>
            <person name="Andrzejewski T.M."/>
            <person name="Davidsen T.M."/>
            <person name="Wayne K.J."/>
            <person name="Tettelin H."/>
            <person name="Glass J.I."/>
            <person name="Rusch D."/>
            <person name="Podicherti R."/>
            <person name="Tsui H.-C.T."/>
            <person name="Winkler M.E."/>
        </authorList>
    </citation>
    <scope>NUCLEOTIDE SEQUENCE</scope>
</reference>
<proteinExistence type="predicted"/>
<feature type="compositionally biased region" description="Polar residues" evidence="1">
    <location>
        <begin position="67"/>
        <end position="77"/>
    </location>
</feature>
<accession>A0A381SQU6</accession>
<evidence type="ECO:0000256" key="1">
    <source>
        <dbReference type="SAM" id="MobiDB-lite"/>
    </source>
</evidence>
<feature type="region of interest" description="Disordered" evidence="1">
    <location>
        <begin position="13"/>
        <end position="77"/>
    </location>
</feature>
<dbReference type="EMBL" id="UINC01003262">
    <property type="protein sequence ID" value="SVA04767.1"/>
    <property type="molecule type" value="Genomic_DNA"/>
</dbReference>